<dbReference type="Proteomes" id="UP000076407">
    <property type="component" value="Unassembled WGS sequence"/>
</dbReference>
<organism evidence="1 2">
    <name type="scientific">Anopheles quadriannulatus</name>
    <name type="common">Mosquito</name>
    <dbReference type="NCBI Taxonomy" id="34691"/>
    <lineage>
        <taxon>Eukaryota</taxon>
        <taxon>Metazoa</taxon>
        <taxon>Ecdysozoa</taxon>
        <taxon>Arthropoda</taxon>
        <taxon>Hexapoda</taxon>
        <taxon>Insecta</taxon>
        <taxon>Pterygota</taxon>
        <taxon>Neoptera</taxon>
        <taxon>Endopterygota</taxon>
        <taxon>Diptera</taxon>
        <taxon>Nematocera</taxon>
        <taxon>Culicoidea</taxon>
        <taxon>Culicidae</taxon>
        <taxon>Anophelinae</taxon>
        <taxon>Anopheles</taxon>
    </lineage>
</organism>
<sequence>FFFFFKKSTKFSFISHTTLCARTLQKFFTRAHTLENELFFYKYFRYIYASMRLLQCLSPILLFSPIIPSYVTKDFA</sequence>
<keyword evidence="2" id="KW-1185">Reference proteome</keyword>
<dbReference type="AlphaFoldDB" id="A0A182XT17"/>
<dbReference type="VEuPathDB" id="VectorBase:AQUA014968"/>
<reference evidence="1" key="1">
    <citation type="submission" date="2020-05" db="UniProtKB">
        <authorList>
            <consortium name="EnsemblMetazoa"/>
        </authorList>
    </citation>
    <scope>IDENTIFICATION</scope>
    <source>
        <strain evidence="1">SANGQUA</strain>
    </source>
</reference>
<evidence type="ECO:0000313" key="2">
    <source>
        <dbReference type="Proteomes" id="UP000076407"/>
    </source>
</evidence>
<accession>A0A182XT17</accession>
<proteinExistence type="predicted"/>
<dbReference type="EnsemblMetazoa" id="AQUA014968-RA">
    <property type="protein sequence ID" value="AQUA014968-PA"/>
    <property type="gene ID" value="AQUA014968"/>
</dbReference>
<evidence type="ECO:0000313" key="1">
    <source>
        <dbReference type="EnsemblMetazoa" id="AQUA014968-PA"/>
    </source>
</evidence>
<name>A0A182XT17_ANOQN</name>
<protein>
    <submittedName>
        <fullName evidence="1">Uncharacterized protein</fullName>
    </submittedName>
</protein>